<keyword evidence="3" id="KW-1185">Reference proteome</keyword>
<dbReference type="Pfam" id="PF13385">
    <property type="entry name" value="Laminin_G_3"/>
    <property type="match status" value="1"/>
</dbReference>
<dbReference type="AlphaFoldDB" id="A0A918GNI8"/>
<reference evidence="2" key="1">
    <citation type="journal article" date="2014" name="Int. J. Syst. Evol. Microbiol.">
        <title>Complete genome sequence of Corynebacterium casei LMG S-19264T (=DSM 44701T), isolated from a smear-ripened cheese.</title>
        <authorList>
            <consortium name="US DOE Joint Genome Institute (JGI-PGF)"/>
            <person name="Walter F."/>
            <person name="Albersmeier A."/>
            <person name="Kalinowski J."/>
            <person name="Ruckert C."/>
        </authorList>
    </citation>
    <scope>NUCLEOTIDE SEQUENCE</scope>
    <source>
        <strain evidence="2">JCM 4234</strain>
    </source>
</reference>
<gene>
    <name evidence="2" type="ORF">GCM10010238_41700</name>
</gene>
<dbReference type="InterPro" id="IPR029052">
    <property type="entry name" value="Metallo-depent_PP-like"/>
</dbReference>
<evidence type="ECO:0008006" key="4">
    <source>
        <dbReference type="Google" id="ProtNLM"/>
    </source>
</evidence>
<evidence type="ECO:0000313" key="3">
    <source>
        <dbReference type="Proteomes" id="UP000653493"/>
    </source>
</evidence>
<dbReference type="SUPFAM" id="SSF56300">
    <property type="entry name" value="Metallo-dependent phosphatases"/>
    <property type="match status" value="1"/>
</dbReference>
<dbReference type="PANTHER" id="PTHR43143:SF5">
    <property type="entry name" value="SECRETED PROTEIN"/>
    <property type="match status" value="1"/>
</dbReference>
<accession>A0A918GNI8</accession>
<comment type="caution">
    <text evidence="2">The sequence shown here is derived from an EMBL/GenBank/DDBJ whole genome shotgun (WGS) entry which is preliminary data.</text>
</comment>
<dbReference type="EMBL" id="BMSL01000012">
    <property type="protein sequence ID" value="GGS47714.1"/>
    <property type="molecule type" value="Genomic_DNA"/>
</dbReference>
<name>A0A918GNI8_STRGD</name>
<dbReference type="Gene3D" id="3.60.21.10">
    <property type="match status" value="1"/>
</dbReference>
<dbReference type="PROSITE" id="PS51318">
    <property type="entry name" value="TAT"/>
    <property type="match status" value="1"/>
</dbReference>
<reference evidence="2" key="2">
    <citation type="submission" date="2020-09" db="EMBL/GenBank/DDBJ databases">
        <authorList>
            <person name="Sun Q."/>
            <person name="Ohkuma M."/>
        </authorList>
    </citation>
    <scope>NUCLEOTIDE SEQUENCE</scope>
    <source>
        <strain evidence="2">JCM 4234</strain>
    </source>
</reference>
<evidence type="ECO:0000256" key="1">
    <source>
        <dbReference type="SAM" id="MobiDB-lite"/>
    </source>
</evidence>
<dbReference type="GO" id="GO:0016787">
    <property type="term" value="F:hydrolase activity"/>
    <property type="evidence" value="ECO:0007669"/>
    <property type="project" value="InterPro"/>
</dbReference>
<dbReference type="InterPro" id="IPR051918">
    <property type="entry name" value="STPP_CPPED1"/>
</dbReference>
<dbReference type="PANTHER" id="PTHR43143">
    <property type="entry name" value="METALLOPHOSPHOESTERASE, CALCINEURIN SUPERFAMILY"/>
    <property type="match status" value="1"/>
</dbReference>
<dbReference type="Gene3D" id="2.60.120.200">
    <property type="match status" value="1"/>
</dbReference>
<dbReference type="SUPFAM" id="SSF49899">
    <property type="entry name" value="Concanavalin A-like lectins/glucanases"/>
    <property type="match status" value="1"/>
</dbReference>
<proteinExistence type="predicted"/>
<sequence>MHGPLDAHTPGDPAGAGCACPVTADPDGDGPAAAGRRAFLQRAGALGVGAGAAGLLAAPALTTPAHAAGAARTDRGDDDPYGRATTGRGRRGTWRPDPDSPRFTVVVMPDTQYLFDQDRIHPAPVEASFRWVLDPEGRAGGNDENIVFLAHLGDVTNNGLPEEYAAATEVFGLLDRAGASYGVLAGNHDVGDDDQRGATPYLDTFSVARARKRPSHHASSPDGYNTAHIFTAGGRRWLLLALDWRLSEAGFAWANAVIADNPTLPVIVTTHEIVGSHDDGTAGLSEYGQRMWDRLIKGNDQIFLTLNGHYWPPGSTVMKNDAGHDVHLHITNYQDRYYGGAGMVRSYRFDLDRGRIDVATFSPWVRELAAAGQLNELAARELELTSAVDRFSMEIDFTERFSGFAPVAPRKARPARRMLLPGTLAYWRFDEGTPGTDVTAGTVFRDRTGNGNDLELRTVPGTPAHVLVRTGDHHPDQPAHASLVFAGQGGPVSGSYLRTVGKAPLNHETFERGYTFEVFFKVPADWDGGRNGWSALLSRAGTAAAAGKNGPGATPEEPVLTLSLSSSIELQWNAYPLNRNGATTAWSHLLQKEEWWHVAVVNDGRLSKLYVNGCEEGRNPTSRAVGLTSLGLPFLLGGYQWADAVDQVFHGTIGDVRITGRALSPRQFMNA</sequence>
<evidence type="ECO:0000313" key="2">
    <source>
        <dbReference type="EMBL" id="GGS47714.1"/>
    </source>
</evidence>
<protein>
    <recommendedName>
        <fullName evidence="4">Tat pathway signal sequence domain protein</fullName>
    </recommendedName>
</protein>
<feature type="region of interest" description="Disordered" evidence="1">
    <location>
        <begin position="67"/>
        <end position="101"/>
    </location>
</feature>
<feature type="compositionally biased region" description="Basic and acidic residues" evidence="1">
    <location>
        <begin position="72"/>
        <end position="81"/>
    </location>
</feature>
<dbReference type="Proteomes" id="UP000653493">
    <property type="component" value="Unassembled WGS sequence"/>
</dbReference>
<dbReference type="InterPro" id="IPR006311">
    <property type="entry name" value="TAT_signal"/>
</dbReference>
<organism evidence="2 3">
    <name type="scientific">Streptomyces griseoviridis</name>
    <dbReference type="NCBI Taxonomy" id="45398"/>
    <lineage>
        <taxon>Bacteria</taxon>
        <taxon>Bacillati</taxon>
        <taxon>Actinomycetota</taxon>
        <taxon>Actinomycetes</taxon>
        <taxon>Kitasatosporales</taxon>
        <taxon>Streptomycetaceae</taxon>
        <taxon>Streptomyces</taxon>
    </lineage>
</organism>
<dbReference type="InterPro" id="IPR013320">
    <property type="entry name" value="ConA-like_dom_sf"/>
</dbReference>